<gene>
    <name evidence="1" type="ORF">H6H00_12935</name>
</gene>
<dbReference type="SUPFAM" id="SSF52980">
    <property type="entry name" value="Restriction endonuclease-like"/>
    <property type="match status" value="1"/>
</dbReference>
<keyword evidence="2" id="KW-1185">Reference proteome</keyword>
<dbReference type="InterPro" id="IPR011335">
    <property type="entry name" value="Restrct_endonuc-II-like"/>
</dbReference>
<dbReference type="Proteomes" id="UP000515728">
    <property type="component" value="Chromosome"/>
</dbReference>
<organism evidence="1 2">
    <name type="scientific">Pseudonocardia petroleophila</name>
    <dbReference type="NCBI Taxonomy" id="37331"/>
    <lineage>
        <taxon>Bacteria</taxon>
        <taxon>Bacillati</taxon>
        <taxon>Actinomycetota</taxon>
        <taxon>Actinomycetes</taxon>
        <taxon>Pseudonocardiales</taxon>
        <taxon>Pseudonocardiaceae</taxon>
        <taxon>Pseudonocardia</taxon>
    </lineage>
</organism>
<name>A0A7G7MPJ0_9PSEU</name>
<protein>
    <recommendedName>
        <fullName evidence="3">DUF559 domain-containing protein</fullName>
    </recommendedName>
</protein>
<reference evidence="1 2" key="1">
    <citation type="submission" date="2020-08" db="EMBL/GenBank/DDBJ databases">
        <authorList>
            <person name="Mo P."/>
        </authorList>
    </citation>
    <scope>NUCLEOTIDE SEQUENCE [LARGE SCALE GENOMIC DNA]</scope>
    <source>
        <strain evidence="1 2">CGMCC 4.1532</strain>
    </source>
</reference>
<dbReference type="EMBL" id="CP060131">
    <property type="protein sequence ID" value="QNG54701.1"/>
    <property type="molecule type" value="Genomic_DNA"/>
</dbReference>
<evidence type="ECO:0000313" key="2">
    <source>
        <dbReference type="Proteomes" id="UP000515728"/>
    </source>
</evidence>
<dbReference type="RefSeq" id="WP_185721502.1">
    <property type="nucleotide sequence ID" value="NZ_BAAAWI010000001.1"/>
</dbReference>
<proteinExistence type="predicted"/>
<accession>A0A7G7MPJ0</accession>
<sequence>MDIPIPGLHGAYRRRDLTAAAGRRSVENALRSGQLRPLWTVTLVESARFLDPCTRAAAAQLATADGSVLVDTTAAYLHGCRSVDRSTTHVRIPYGREFRSRPGLAVHHGRSFAADVEEIDGLRVLALDRVVADLLCTPDGPAALAVTDEALRMARPQHERFRSAVRTRLRRREDPRGTVRGGVLLGLASAEAESPPESWIRYRLLEDGFPIPEVNWRILHDGREVFRIDLAWPDLRIALEYDGYEPHLGRGEQDAVRQGELERRGWIVVRADKEDLRSAARVHAELRAAFARRGYTW</sequence>
<dbReference type="KEGG" id="ppel:H6H00_12935"/>
<evidence type="ECO:0008006" key="3">
    <source>
        <dbReference type="Google" id="ProtNLM"/>
    </source>
</evidence>
<dbReference type="AlphaFoldDB" id="A0A7G7MPJ0"/>
<evidence type="ECO:0000313" key="1">
    <source>
        <dbReference type="EMBL" id="QNG54701.1"/>
    </source>
</evidence>